<keyword evidence="3" id="KW-1185">Reference proteome</keyword>
<dbReference type="AlphaFoldDB" id="A0A286GY36"/>
<evidence type="ECO:0000256" key="1">
    <source>
        <dbReference type="SAM" id="MobiDB-lite"/>
    </source>
</evidence>
<reference evidence="3" key="1">
    <citation type="submission" date="2017-09" db="EMBL/GenBank/DDBJ databases">
        <authorList>
            <person name="Varghese N."/>
            <person name="Submissions S."/>
        </authorList>
    </citation>
    <scope>NUCLEOTIDE SEQUENCE [LARGE SCALE GENOMIC DNA]</scope>
    <source>
        <strain evidence="3">DSM 44270</strain>
    </source>
</reference>
<gene>
    <name evidence="2" type="ORF">SAMN06272739_2575</name>
</gene>
<name>A0A286GY36_9ACTN</name>
<accession>A0A286GY36</accession>
<protein>
    <submittedName>
        <fullName evidence="2">Uncharacterized protein</fullName>
    </submittedName>
</protein>
<dbReference type="Proteomes" id="UP000219482">
    <property type="component" value="Unassembled WGS sequence"/>
</dbReference>
<proteinExistence type="predicted"/>
<sequence length="71" mass="8003">MDADRYRPPVDAGRPPGVHVRDSSGRYAGPMAVMTEVARHVRRHIHRFRWAEDGPFGSLYACRCGEVRPGL</sequence>
<feature type="region of interest" description="Disordered" evidence="1">
    <location>
        <begin position="1"/>
        <end position="25"/>
    </location>
</feature>
<organism evidence="2 3">
    <name type="scientific">Blastococcus haudaquaticus</name>
    <dbReference type="NCBI Taxonomy" id="1938745"/>
    <lineage>
        <taxon>Bacteria</taxon>
        <taxon>Bacillati</taxon>
        <taxon>Actinomycetota</taxon>
        <taxon>Actinomycetes</taxon>
        <taxon>Geodermatophilales</taxon>
        <taxon>Geodermatophilaceae</taxon>
        <taxon>Blastococcus</taxon>
    </lineage>
</organism>
<evidence type="ECO:0000313" key="2">
    <source>
        <dbReference type="EMBL" id="SOE00402.1"/>
    </source>
</evidence>
<evidence type="ECO:0000313" key="3">
    <source>
        <dbReference type="Proteomes" id="UP000219482"/>
    </source>
</evidence>
<dbReference type="EMBL" id="OCNK01000003">
    <property type="protein sequence ID" value="SOE00402.1"/>
    <property type="molecule type" value="Genomic_DNA"/>
</dbReference>